<gene>
    <name evidence="3" type="primary">wzy</name>
</gene>
<protein>
    <submittedName>
        <fullName evidence="3">Wzy</fullName>
    </submittedName>
</protein>
<keyword evidence="1" id="KW-0812">Transmembrane</keyword>
<keyword evidence="1" id="KW-1133">Transmembrane helix</keyword>
<sequence length="445" mass="52169">MNKNSNFFLFLLVIDVFFTIILCCASYYFHENYTLRCITLFLFIALLLIILKINFLFFYLSLLLIYGYSGQILSLFFIEQGGSYLNELQNQSHSNGAMSLLILIVTFAIMINYIFFTLVFRNLTKVRLWFANGNNTVRLINVLFIFAYISIIFLYGNAYGSAGGNRVIYRHDYLPSWAGIFIDLQWIPVLVLGLLYINNKKKEFFIFLILHLFFRVLFGEKFTMLVQLLYISFIPYVIFFHQEINVNRFIKIVLFFGVLLGTSIFLNYFFIENAGFERIEQRIAQQGQLWWYVVNNYLEKGGSISVINEFFSYNKGDCQQGMDLLMCKSMSPSLYQLYIEKQYVLTSGYPSILLLYFGPYGIILFLFASPLFLLPLVMLYVSLKNKKILASIISFRVFFSFFSFYAIGNMHDLLNLKTLIYFLLWLGVYSIPKIVFVNRKACNYD</sequence>
<feature type="transmembrane region" description="Helical" evidence="1">
    <location>
        <begin position="7"/>
        <end position="27"/>
    </location>
</feature>
<feature type="transmembrane region" description="Helical" evidence="1">
    <location>
        <begin position="33"/>
        <end position="51"/>
    </location>
</feature>
<feature type="transmembrane region" description="Helical" evidence="1">
    <location>
        <begin position="56"/>
        <end position="78"/>
    </location>
</feature>
<accession>E2DNQ5</accession>
<feature type="transmembrane region" description="Helical" evidence="1">
    <location>
        <begin position="388"/>
        <end position="407"/>
    </location>
</feature>
<dbReference type="RefSeq" id="WP_054472854.1">
    <property type="nucleotide sequence ID" value="NZ_CYCW01000010.1"/>
</dbReference>
<feature type="transmembrane region" description="Helical" evidence="1">
    <location>
        <begin position="419"/>
        <end position="437"/>
    </location>
</feature>
<feature type="transmembrane region" description="Helical" evidence="1">
    <location>
        <begin position="176"/>
        <end position="196"/>
    </location>
</feature>
<evidence type="ECO:0000256" key="1">
    <source>
        <dbReference type="SAM" id="Phobius"/>
    </source>
</evidence>
<evidence type="ECO:0000259" key="2">
    <source>
        <dbReference type="Pfam" id="PF19982"/>
    </source>
</evidence>
<feature type="transmembrane region" description="Helical" evidence="1">
    <location>
        <begin position="203"/>
        <end position="218"/>
    </location>
</feature>
<dbReference type="Pfam" id="PF19982">
    <property type="entry name" value="DUF6418"/>
    <property type="match status" value="1"/>
</dbReference>
<feature type="domain" description="DUF6418" evidence="2">
    <location>
        <begin position="318"/>
        <end position="421"/>
    </location>
</feature>
<dbReference type="EMBL" id="GU068045">
    <property type="protein sequence ID" value="ADN43883.1"/>
    <property type="molecule type" value="Genomic_DNA"/>
</dbReference>
<feature type="transmembrane region" description="Helical" evidence="1">
    <location>
        <begin position="357"/>
        <end position="381"/>
    </location>
</feature>
<reference evidence="3" key="1">
    <citation type="journal article" date="2010" name="Mol. Cell. Probes">
        <title>Development of a serogroup-specific multiplex PCR assay to detect a set of Escherichia coli serogroups based on the identification of their O-antigen gene clusters.</title>
        <authorList>
            <person name="Wang Q."/>
            <person name="Ruan X."/>
            <person name="Wei D."/>
            <person name="Hu Z."/>
            <person name="Wu L."/>
            <person name="Yu T."/>
            <person name="Feng L."/>
            <person name="Wang L."/>
        </authorList>
    </citation>
    <scope>NUCLEOTIDE SEQUENCE</scope>
    <source>
        <strain evidence="3">E78634</strain>
    </source>
</reference>
<feature type="transmembrane region" description="Helical" evidence="1">
    <location>
        <begin position="98"/>
        <end position="119"/>
    </location>
</feature>
<dbReference type="InterPro" id="IPR046303">
    <property type="entry name" value="DUF6418"/>
</dbReference>
<name>E2DNQ5_ECOLX</name>
<dbReference type="AlphaFoldDB" id="E2DNQ5"/>
<evidence type="ECO:0000313" key="3">
    <source>
        <dbReference type="EMBL" id="ADN43883.1"/>
    </source>
</evidence>
<proteinExistence type="predicted"/>
<feature type="transmembrane region" description="Helical" evidence="1">
    <location>
        <begin position="224"/>
        <end position="240"/>
    </location>
</feature>
<feature type="transmembrane region" description="Helical" evidence="1">
    <location>
        <begin position="252"/>
        <end position="271"/>
    </location>
</feature>
<organism evidence="3">
    <name type="scientific">Escherichia coli</name>
    <dbReference type="NCBI Taxonomy" id="562"/>
    <lineage>
        <taxon>Bacteria</taxon>
        <taxon>Pseudomonadati</taxon>
        <taxon>Pseudomonadota</taxon>
        <taxon>Gammaproteobacteria</taxon>
        <taxon>Enterobacterales</taxon>
        <taxon>Enterobacteriaceae</taxon>
        <taxon>Escherichia</taxon>
    </lineage>
</organism>
<feature type="transmembrane region" description="Helical" evidence="1">
    <location>
        <begin position="139"/>
        <end position="156"/>
    </location>
</feature>
<keyword evidence="1" id="KW-0472">Membrane</keyword>